<comment type="caution">
    <text evidence="2">The sequence shown here is derived from an EMBL/GenBank/DDBJ whole genome shotgun (WGS) entry which is preliminary data.</text>
</comment>
<dbReference type="EMBL" id="QTJU01000003">
    <property type="protein sequence ID" value="RFM28111.1"/>
    <property type="molecule type" value="Genomic_DNA"/>
</dbReference>
<sequence length="156" mass="17694">MRIVFCSLLLLFFYGSRAQSAAATDSVKATIDQLFVAIRNADSTLLNQCFAPGAQLQTVTKNQDAQVIVREEPISEFSASVAKLAKDAGDERIVYDMIKIDQDLAVVWTPYQFYYKGAFNHCGVNSFQLVRINNEWKIQYIIDTRRKEDCIEAPKQ</sequence>
<evidence type="ECO:0000313" key="3">
    <source>
        <dbReference type="Proteomes" id="UP000261284"/>
    </source>
</evidence>
<feature type="signal peptide" evidence="1">
    <location>
        <begin position="1"/>
        <end position="21"/>
    </location>
</feature>
<feature type="chain" id="PRO_5017612652" description="Nuclear transport factor 2 family protein" evidence="1">
    <location>
        <begin position="22"/>
        <end position="156"/>
    </location>
</feature>
<evidence type="ECO:0000256" key="1">
    <source>
        <dbReference type="SAM" id="SignalP"/>
    </source>
</evidence>
<dbReference type="OrthoDB" id="117186at2"/>
<dbReference type="AlphaFoldDB" id="A0A3E1NJQ7"/>
<protein>
    <recommendedName>
        <fullName evidence="4">Nuclear transport factor 2 family protein</fullName>
    </recommendedName>
</protein>
<keyword evidence="3" id="KW-1185">Reference proteome</keyword>
<dbReference type="SUPFAM" id="SSF54427">
    <property type="entry name" value="NTF2-like"/>
    <property type="match status" value="1"/>
</dbReference>
<dbReference type="InterPro" id="IPR032710">
    <property type="entry name" value="NTF2-like_dom_sf"/>
</dbReference>
<dbReference type="RefSeq" id="WP_116847357.1">
    <property type="nucleotide sequence ID" value="NZ_QTJU01000003.1"/>
</dbReference>
<name>A0A3E1NJQ7_9BACT</name>
<keyword evidence="1" id="KW-0732">Signal</keyword>
<dbReference type="Gene3D" id="3.10.450.50">
    <property type="match status" value="1"/>
</dbReference>
<proteinExistence type="predicted"/>
<accession>A0A3E1NJQ7</accession>
<organism evidence="2 3">
    <name type="scientific">Deminuibacter soli</name>
    <dbReference type="NCBI Taxonomy" id="2291815"/>
    <lineage>
        <taxon>Bacteria</taxon>
        <taxon>Pseudomonadati</taxon>
        <taxon>Bacteroidota</taxon>
        <taxon>Chitinophagia</taxon>
        <taxon>Chitinophagales</taxon>
        <taxon>Chitinophagaceae</taxon>
        <taxon>Deminuibacter</taxon>
    </lineage>
</organism>
<gene>
    <name evidence="2" type="ORF">DXN05_11315</name>
</gene>
<dbReference type="Proteomes" id="UP000261284">
    <property type="component" value="Unassembled WGS sequence"/>
</dbReference>
<evidence type="ECO:0008006" key="4">
    <source>
        <dbReference type="Google" id="ProtNLM"/>
    </source>
</evidence>
<evidence type="ECO:0000313" key="2">
    <source>
        <dbReference type="EMBL" id="RFM28111.1"/>
    </source>
</evidence>
<reference evidence="2 3" key="1">
    <citation type="submission" date="2018-08" db="EMBL/GenBank/DDBJ databases">
        <title>Chitinophagaceae sp. K23C18032701, a novel bacterium isolated from forest soil.</title>
        <authorList>
            <person name="Wang C."/>
        </authorList>
    </citation>
    <scope>NUCLEOTIDE SEQUENCE [LARGE SCALE GENOMIC DNA]</scope>
    <source>
        <strain evidence="2 3">K23C18032701</strain>
    </source>
</reference>